<reference evidence="4 5" key="1">
    <citation type="submission" date="2019-07" db="EMBL/GenBank/DDBJ databases">
        <title>Genomics analysis of Aphanomyces spp. identifies a new class of oomycete effector associated with host adaptation.</title>
        <authorList>
            <person name="Gaulin E."/>
        </authorList>
    </citation>
    <scope>NUCLEOTIDE SEQUENCE [LARGE SCALE GENOMIC DNA]</scope>
    <source>
        <strain evidence="4 5">ATCC 201684</strain>
    </source>
</reference>
<dbReference type="AlphaFoldDB" id="A0A6G0XGF7"/>
<dbReference type="PANTHER" id="PTHR45815">
    <property type="entry name" value="PROTEIN DISULFIDE-ISOMERASE A6"/>
    <property type="match status" value="1"/>
</dbReference>
<dbReference type="InterPro" id="IPR013766">
    <property type="entry name" value="Thioredoxin_domain"/>
</dbReference>
<organism evidence="4 5">
    <name type="scientific">Aphanomyces euteiches</name>
    <dbReference type="NCBI Taxonomy" id="100861"/>
    <lineage>
        <taxon>Eukaryota</taxon>
        <taxon>Sar</taxon>
        <taxon>Stramenopiles</taxon>
        <taxon>Oomycota</taxon>
        <taxon>Saprolegniomycetes</taxon>
        <taxon>Saprolegniales</taxon>
        <taxon>Verrucalvaceae</taxon>
        <taxon>Aphanomyces</taxon>
    </lineage>
</organism>
<proteinExistence type="predicted"/>
<comment type="caution">
    <text evidence="4">The sequence shown here is derived from an EMBL/GenBank/DDBJ whole genome shotgun (WGS) entry which is preliminary data.</text>
</comment>
<dbReference type="Gene3D" id="3.40.30.10">
    <property type="entry name" value="Glutaredoxin"/>
    <property type="match status" value="1"/>
</dbReference>
<dbReference type="PROSITE" id="PS51352">
    <property type="entry name" value="THIOREDOXIN_2"/>
    <property type="match status" value="1"/>
</dbReference>
<evidence type="ECO:0000256" key="2">
    <source>
        <dbReference type="SAM" id="SignalP"/>
    </source>
</evidence>
<dbReference type="VEuPathDB" id="FungiDB:AeMF1_019765"/>
<keyword evidence="1" id="KW-0812">Transmembrane</keyword>
<dbReference type="GO" id="GO:0015035">
    <property type="term" value="F:protein-disulfide reductase activity"/>
    <property type="evidence" value="ECO:0007669"/>
    <property type="project" value="TreeGrafter"/>
</dbReference>
<keyword evidence="1" id="KW-0472">Membrane</keyword>
<dbReference type="PROSITE" id="PS00194">
    <property type="entry name" value="THIOREDOXIN_1"/>
    <property type="match status" value="1"/>
</dbReference>
<gene>
    <name evidence="4" type="ORF">Ae201684_004896</name>
</gene>
<dbReference type="PANTHER" id="PTHR45815:SF3">
    <property type="entry name" value="PROTEIN DISULFIDE-ISOMERASE A6"/>
    <property type="match status" value="1"/>
</dbReference>
<dbReference type="SUPFAM" id="SSF52833">
    <property type="entry name" value="Thioredoxin-like"/>
    <property type="match status" value="1"/>
</dbReference>
<dbReference type="Proteomes" id="UP000481153">
    <property type="component" value="Unassembled WGS sequence"/>
</dbReference>
<keyword evidence="5" id="KW-1185">Reference proteome</keyword>
<feature type="signal peptide" evidence="2">
    <location>
        <begin position="1"/>
        <end position="18"/>
    </location>
</feature>
<dbReference type="Pfam" id="PF00085">
    <property type="entry name" value="Thioredoxin"/>
    <property type="match status" value="1"/>
</dbReference>
<feature type="transmembrane region" description="Helical" evidence="1">
    <location>
        <begin position="166"/>
        <end position="189"/>
    </location>
</feature>
<dbReference type="InterPro" id="IPR017937">
    <property type="entry name" value="Thioredoxin_CS"/>
</dbReference>
<dbReference type="InterPro" id="IPR036249">
    <property type="entry name" value="Thioredoxin-like_sf"/>
</dbReference>
<evidence type="ECO:0000256" key="1">
    <source>
        <dbReference type="SAM" id="Phobius"/>
    </source>
</evidence>
<feature type="chain" id="PRO_5026194111" description="Thioredoxin domain-containing protein" evidence="2">
    <location>
        <begin position="19"/>
        <end position="200"/>
    </location>
</feature>
<keyword evidence="2" id="KW-0732">Signal</keyword>
<protein>
    <recommendedName>
        <fullName evidence="3">Thioredoxin domain-containing protein</fullName>
    </recommendedName>
</protein>
<dbReference type="GO" id="GO:0005788">
    <property type="term" value="C:endoplasmic reticulum lumen"/>
    <property type="evidence" value="ECO:0007669"/>
    <property type="project" value="TreeGrafter"/>
</dbReference>
<accession>A0A6G0XGF7</accession>
<dbReference type="CDD" id="cd02961">
    <property type="entry name" value="PDI_a_family"/>
    <property type="match status" value="1"/>
</dbReference>
<dbReference type="PRINTS" id="PR00421">
    <property type="entry name" value="THIOREDOXIN"/>
</dbReference>
<evidence type="ECO:0000313" key="4">
    <source>
        <dbReference type="EMBL" id="KAF0739327.1"/>
    </source>
</evidence>
<feature type="domain" description="Thioredoxin" evidence="3">
    <location>
        <begin position="5"/>
        <end position="154"/>
    </location>
</feature>
<keyword evidence="1" id="KW-1133">Transmembrane helix</keyword>
<dbReference type="EMBL" id="VJMJ01000064">
    <property type="protein sequence ID" value="KAF0739327.1"/>
    <property type="molecule type" value="Genomic_DNA"/>
</dbReference>
<evidence type="ECO:0000259" key="3">
    <source>
        <dbReference type="PROSITE" id="PS51352"/>
    </source>
</evidence>
<evidence type="ECO:0000313" key="5">
    <source>
        <dbReference type="Proteomes" id="UP000481153"/>
    </source>
</evidence>
<sequence>MVFRALVGLCVSAALAMASNVIDLTTDTFEHLTQASTGATTGDWLVEFYAPWCGHCKNLAPIFEEVADELKGTLNVAKVDVTTNTQLGERFEIKGFPTILFFHKGSMYEYDSTRTKEALVEYAKSGYTKGTKKPVPGVPSLLDTVTKELRVVQNDVVTLLSTKKNAVIALFASGLLIGLLLGCFCNCCASSRPIEKRKRA</sequence>
<dbReference type="GO" id="GO:0034976">
    <property type="term" value="P:response to endoplasmic reticulum stress"/>
    <property type="evidence" value="ECO:0007669"/>
    <property type="project" value="TreeGrafter"/>
</dbReference>
<name>A0A6G0XGF7_9STRA</name>